<dbReference type="PANTHER" id="PTHR39596:SF2">
    <property type="entry name" value="HET DOMAIN PROTEIN (AFU_ORTHOLOGUE AFUA_1G17550)-RELATED"/>
    <property type="match status" value="1"/>
</dbReference>
<accession>W9XB89</accession>
<dbReference type="GeneID" id="19174062"/>
<dbReference type="RefSeq" id="XP_007738262.1">
    <property type="nucleotide sequence ID" value="XM_007740072.1"/>
</dbReference>
<dbReference type="eggNOG" id="ENOG502SQ4R">
    <property type="taxonomic scope" value="Eukaryota"/>
</dbReference>
<dbReference type="InterPro" id="IPR010730">
    <property type="entry name" value="HET"/>
</dbReference>
<keyword evidence="3" id="KW-1185">Reference proteome</keyword>
<dbReference type="EMBL" id="AMGY01000010">
    <property type="protein sequence ID" value="EXJ77752.1"/>
    <property type="molecule type" value="Genomic_DNA"/>
</dbReference>
<evidence type="ECO:0000259" key="1">
    <source>
        <dbReference type="Pfam" id="PF06985"/>
    </source>
</evidence>
<organism evidence="2 3">
    <name type="scientific">Capronia epimyces CBS 606.96</name>
    <dbReference type="NCBI Taxonomy" id="1182542"/>
    <lineage>
        <taxon>Eukaryota</taxon>
        <taxon>Fungi</taxon>
        <taxon>Dikarya</taxon>
        <taxon>Ascomycota</taxon>
        <taxon>Pezizomycotina</taxon>
        <taxon>Eurotiomycetes</taxon>
        <taxon>Chaetothyriomycetidae</taxon>
        <taxon>Chaetothyriales</taxon>
        <taxon>Herpotrichiellaceae</taxon>
        <taxon>Capronia</taxon>
    </lineage>
</organism>
<dbReference type="STRING" id="1182542.W9XB89"/>
<dbReference type="OrthoDB" id="2426273at2759"/>
<protein>
    <recommendedName>
        <fullName evidence="1">Heterokaryon incompatibility domain-containing protein</fullName>
    </recommendedName>
</protein>
<comment type="caution">
    <text evidence="2">The sequence shown here is derived from an EMBL/GenBank/DDBJ whole genome shotgun (WGS) entry which is preliminary data.</text>
</comment>
<dbReference type="Pfam" id="PF06985">
    <property type="entry name" value="HET"/>
    <property type="match status" value="1"/>
</dbReference>
<evidence type="ECO:0000313" key="3">
    <source>
        <dbReference type="Proteomes" id="UP000019478"/>
    </source>
</evidence>
<dbReference type="HOGENOM" id="CLU_009388_3_0_1"/>
<dbReference type="AlphaFoldDB" id="W9XB89"/>
<gene>
    <name evidence="2" type="ORF">A1O3_09981</name>
</gene>
<reference evidence="2 3" key="1">
    <citation type="submission" date="2013-03" db="EMBL/GenBank/DDBJ databases">
        <title>The Genome Sequence of Capronia epimyces CBS 606.96.</title>
        <authorList>
            <consortium name="The Broad Institute Genomics Platform"/>
            <person name="Cuomo C."/>
            <person name="de Hoog S."/>
            <person name="Gorbushina A."/>
            <person name="Walker B."/>
            <person name="Young S.K."/>
            <person name="Zeng Q."/>
            <person name="Gargeya S."/>
            <person name="Fitzgerald M."/>
            <person name="Haas B."/>
            <person name="Abouelleil A."/>
            <person name="Allen A.W."/>
            <person name="Alvarado L."/>
            <person name="Arachchi H.M."/>
            <person name="Berlin A.M."/>
            <person name="Chapman S.B."/>
            <person name="Gainer-Dewar J."/>
            <person name="Goldberg J."/>
            <person name="Griggs A."/>
            <person name="Gujja S."/>
            <person name="Hansen M."/>
            <person name="Howarth C."/>
            <person name="Imamovic A."/>
            <person name="Ireland A."/>
            <person name="Larimer J."/>
            <person name="McCowan C."/>
            <person name="Murphy C."/>
            <person name="Pearson M."/>
            <person name="Poon T.W."/>
            <person name="Priest M."/>
            <person name="Roberts A."/>
            <person name="Saif S."/>
            <person name="Shea T."/>
            <person name="Sisk P."/>
            <person name="Sykes S."/>
            <person name="Wortman J."/>
            <person name="Nusbaum C."/>
            <person name="Birren B."/>
        </authorList>
    </citation>
    <scope>NUCLEOTIDE SEQUENCE [LARGE SCALE GENOMIC DNA]</scope>
    <source>
        <strain evidence="2 3">CBS 606.96</strain>
    </source>
</reference>
<dbReference type="Proteomes" id="UP000019478">
    <property type="component" value="Unassembled WGS sequence"/>
</dbReference>
<name>W9XB89_9EURO</name>
<sequence length="779" mass="86341">MDHIVGLFRPDSALALPEVPYLCKPEHINIKPLSFSDYPAQLGFDKQAILFGDYSQHSVSDIASFLQTWLFFGLLEEFIGSSIEREAFLTSSTRGSFISTRKALPHYLNTWGKSKPSARRHLDRVEACVAEVRAFVPALLDGDCPLPPPAALSILILGATLEAVTVQQFPAFPIKRFSQPAKTTWGMHQLVEEWLLKAGWCVNDINRAAETLSLPTLVFAASIARKEAVLPDTHASCSVDACVARDFKDKPYHTQHVYGSSCGCSGHIGWSEEQSAQMKQILEDGAVPVVVINTTSDQPGAALSIEVLRSDQTRYIAFSHVWADGLGNQEGNSLPACQLLRLSKLASDLVSIESRGKKSFFSKFHSSKPLAIWVDTLCIPRTKPHKSLAISRMNQTYAEAAKVLILDSELYTQSFTPDQPEIILFLLLASGWARRVWTMQEGSLGSDNLYVRTADDFVNISALSRQLEKKWEKSDMVTDTVWIDASIIVQEFNWLRLAHSNSYWRDRVTAVAVALHLLNGRACTNDGDAYLCLAGMIGLPPPVVREVADTPVKERTMVLLRELRYAPRGIIFSPGRKLQVDGYRWACESFWKTQAWNDDQVAEVKAMKELNGGVGLNLEYQGFLLKPFNLNLSGQAAANHGFVFEYSAAKLQYKAVFDKSAGEITQIFAGLAYDPDKSRLGILVPERNVARRPMRVASYPAALVMLVDRKRSLLEKADPSRPIVCKYVCQITLAAATAGDVESAKSKGELGQADRPNIHMKFLGADEGVSYHSLHWCIA</sequence>
<evidence type="ECO:0000313" key="2">
    <source>
        <dbReference type="EMBL" id="EXJ77752.1"/>
    </source>
</evidence>
<proteinExistence type="predicted"/>
<dbReference type="PANTHER" id="PTHR39596">
    <property type="match status" value="1"/>
</dbReference>
<feature type="domain" description="Heterokaryon incompatibility" evidence="1">
    <location>
        <begin position="315"/>
        <end position="408"/>
    </location>
</feature>